<dbReference type="GeneID" id="36287538"/>
<evidence type="ECO:0000313" key="2">
    <source>
        <dbReference type="EMBL" id="OAF59062.1"/>
    </source>
</evidence>
<reference evidence="2" key="1">
    <citation type="submission" date="2016-03" db="EMBL/GenBank/DDBJ databases">
        <title>Updated assembly of Pseudogymnoascus destructans, the fungus causing white-nose syndrome of bats.</title>
        <authorList>
            <person name="Palmer J.M."/>
            <person name="Drees K.P."/>
            <person name="Foster J.T."/>
            <person name="Lindner D.L."/>
        </authorList>
    </citation>
    <scope>NUCLEOTIDE SEQUENCE [LARGE SCALE GENOMIC DNA]</scope>
    <source>
        <strain evidence="2">20631-21</strain>
    </source>
</reference>
<protein>
    <submittedName>
        <fullName evidence="2">Uncharacterized protein</fullName>
    </submittedName>
</protein>
<dbReference type="RefSeq" id="XP_024324346.1">
    <property type="nucleotide sequence ID" value="XM_024468098.1"/>
</dbReference>
<name>A0A177ACB2_9PEZI</name>
<dbReference type="Proteomes" id="UP000077154">
    <property type="component" value="Unassembled WGS sequence"/>
</dbReference>
<proteinExistence type="predicted"/>
<dbReference type="AlphaFoldDB" id="A0A177ACB2"/>
<accession>A0A177ACB2</accession>
<evidence type="ECO:0000256" key="1">
    <source>
        <dbReference type="SAM" id="MobiDB-lite"/>
    </source>
</evidence>
<feature type="region of interest" description="Disordered" evidence="1">
    <location>
        <begin position="93"/>
        <end position="123"/>
    </location>
</feature>
<sequence>MGRLKLLPIESSSVKSRALEDAQRMQLSVNDSAKKAGNVHQIEKVFDPNTISDYDVNSRNQYGRLTQQPMSDLPLRDNTALSIIKETMVNLGSNHDSGIKLSPDLKTTKAGRRGDGANGSHLA</sequence>
<organism evidence="2">
    <name type="scientific">Pseudogymnoascus destructans</name>
    <dbReference type="NCBI Taxonomy" id="655981"/>
    <lineage>
        <taxon>Eukaryota</taxon>
        <taxon>Fungi</taxon>
        <taxon>Dikarya</taxon>
        <taxon>Ascomycota</taxon>
        <taxon>Pezizomycotina</taxon>
        <taxon>Leotiomycetes</taxon>
        <taxon>Thelebolales</taxon>
        <taxon>Thelebolaceae</taxon>
        <taxon>Pseudogymnoascus</taxon>
    </lineage>
</organism>
<gene>
    <name evidence="2" type="ORF">VC83_04467</name>
</gene>
<dbReference type="EMBL" id="KV441394">
    <property type="protein sequence ID" value="OAF59062.1"/>
    <property type="molecule type" value="Genomic_DNA"/>
</dbReference>
<dbReference type="OrthoDB" id="3443352at2759"/>